<dbReference type="Proteomes" id="UP000030746">
    <property type="component" value="Unassembled WGS sequence"/>
</dbReference>
<dbReference type="KEGG" id="lgi:LOTGIDRAFT_152431"/>
<proteinExistence type="predicted"/>
<name>V4AN32_LOTGI</name>
<keyword evidence="3" id="KW-1185">Reference proteome</keyword>
<dbReference type="HOGENOM" id="CLU_1290267_0_0_1"/>
<evidence type="ECO:0000313" key="3">
    <source>
        <dbReference type="Proteomes" id="UP000030746"/>
    </source>
</evidence>
<feature type="signal peptide" evidence="1">
    <location>
        <begin position="1"/>
        <end position="18"/>
    </location>
</feature>
<dbReference type="AlphaFoldDB" id="V4AN32"/>
<reference evidence="2 3" key="1">
    <citation type="journal article" date="2013" name="Nature">
        <title>Insights into bilaterian evolution from three spiralian genomes.</title>
        <authorList>
            <person name="Simakov O."/>
            <person name="Marletaz F."/>
            <person name="Cho S.J."/>
            <person name="Edsinger-Gonzales E."/>
            <person name="Havlak P."/>
            <person name="Hellsten U."/>
            <person name="Kuo D.H."/>
            <person name="Larsson T."/>
            <person name="Lv J."/>
            <person name="Arendt D."/>
            <person name="Savage R."/>
            <person name="Osoegawa K."/>
            <person name="de Jong P."/>
            <person name="Grimwood J."/>
            <person name="Chapman J.A."/>
            <person name="Shapiro H."/>
            <person name="Aerts A."/>
            <person name="Otillar R.P."/>
            <person name="Terry A.Y."/>
            <person name="Boore J.L."/>
            <person name="Grigoriev I.V."/>
            <person name="Lindberg D.R."/>
            <person name="Seaver E.C."/>
            <person name="Weisblat D.A."/>
            <person name="Putnam N.H."/>
            <person name="Rokhsar D.S."/>
        </authorList>
    </citation>
    <scope>NUCLEOTIDE SEQUENCE [LARGE SCALE GENOMIC DNA]</scope>
</reference>
<organism evidence="2 3">
    <name type="scientific">Lottia gigantea</name>
    <name type="common">Giant owl limpet</name>
    <dbReference type="NCBI Taxonomy" id="225164"/>
    <lineage>
        <taxon>Eukaryota</taxon>
        <taxon>Metazoa</taxon>
        <taxon>Spiralia</taxon>
        <taxon>Lophotrochozoa</taxon>
        <taxon>Mollusca</taxon>
        <taxon>Gastropoda</taxon>
        <taxon>Patellogastropoda</taxon>
        <taxon>Lottioidea</taxon>
        <taxon>Lottiidae</taxon>
        <taxon>Lottia</taxon>
    </lineage>
</organism>
<evidence type="ECO:0000313" key="2">
    <source>
        <dbReference type="EMBL" id="ESP05574.1"/>
    </source>
</evidence>
<accession>V4AN32</accession>
<keyword evidence="1" id="KW-0732">Signal</keyword>
<dbReference type="GeneID" id="20235673"/>
<sequence>MTSMLAVVIFIGIASVNAQWNNWAGGFNPGFSLPQSNANQPNEVSCRSEFQNNQLEVSIRPRQSFFFAGGSGYTIEVTVTSYDIEGPYTIAVTDLSTDNPVCLESDLGFIATNGQSPNNGLLSLFTGQLSQPQSAGVVGEIDVVLSDQTTETFIYNTLYRDFREFRGLGVGLCTQVTDNESVANFNPFFPVRRNTRQLCEYPVLCCKLGLSSTN</sequence>
<feature type="chain" id="PRO_5004717335" description="Reelin domain-containing protein" evidence="1">
    <location>
        <begin position="19"/>
        <end position="214"/>
    </location>
</feature>
<dbReference type="RefSeq" id="XP_009044119.1">
    <property type="nucleotide sequence ID" value="XM_009045871.1"/>
</dbReference>
<dbReference type="EMBL" id="KB199650">
    <property type="protein sequence ID" value="ESP05574.1"/>
    <property type="molecule type" value="Genomic_DNA"/>
</dbReference>
<evidence type="ECO:0008006" key="4">
    <source>
        <dbReference type="Google" id="ProtNLM"/>
    </source>
</evidence>
<gene>
    <name evidence="2" type="ORF">LOTGIDRAFT_152431</name>
</gene>
<evidence type="ECO:0000256" key="1">
    <source>
        <dbReference type="SAM" id="SignalP"/>
    </source>
</evidence>
<protein>
    <recommendedName>
        <fullName evidence="4">Reelin domain-containing protein</fullName>
    </recommendedName>
</protein>
<dbReference type="OrthoDB" id="10408583at2759"/>
<dbReference type="CTD" id="20235673"/>